<reference evidence="1 2" key="1">
    <citation type="submission" date="2016-11" db="EMBL/GenBank/DDBJ databases">
        <title>The macronuclear genome of Stentor coeruleus: a giant cell with tiny introns.</title>
        <authorList>
            <person name="Slabodnick M."/>
            <person name="Ruby J.G."/>
            <person name="Reiff S.B."/>
            <person name="Swart E.C."/>
            <person name="Gosai S."/>
            <person name="Prabakaran S."/>
            <person name="Witkowska E."/>
            <person name="Larue G.E."/>
            <person name="Fisher S."/>
            <person name="Freeman R.M."/>
            <person name="Gunawardena J."/>
            <person name="Chu W."/>
            <person name="Stover N.A."/>
            <person name="Gregory B.D."/>
            <person name="Nowacki M."/>
            <person name="Derisi J."/>
            <person name="Roy S.W."/>
            <person name="Marshall W.F."/>
            <person name="Sood P."/>
        </authorList>
    </citation>
    <scope>NUCLEOTIDE SEQUENCE [LARGE SCALE GENOMIC DNA]</scope>
    <source>
        <strain evidence="1">WM001</strain>
    </source>
</reference>
<dbReference type="AlphaFoldDB" id="A0A1R2CK91"/>
<evidence type="ECO:0000313" key="1">
    <source>
        <dbReference type="EMBL" id="OMJ89401.1"/>
    </source>
</evidence>
<evidence type="ECO:0000313" key="2">
    <source>
        <dbReference type="Proteomes" id="UP000187209"/>
    </source>
</evidence>
<proteinExistence type="predicted"/>
<organism evidence="1 2">
    <name type="scientific">Stentor coeruleus</name>
    <dbReference type="NCBI Taxonomy" id="5963"/>
    <lineage>
        <taxon>Eukaryota</taxon>
        <taxon>Sar</taxon>
        <taxon>Alveolata</taxon>
        <taxon>Ciliophora</taxon>
        <taxon>Postciliodesmatophora</taxon>
        <taxon>Heterotrichea</taxon>
        <taxon>Heterotrichida</taxon>
        <taxon>Stentoridae</taxon>
        <taxon>Stentor</taxon>
    </lineage>
</organism>
<protein>
    <submittedName>
        <fullName evidence="1">Uncharacterized protein</fullName>
    </submittedName>
</protein>
<dbReference type="EMBL" id="MPUH01000127">
    <property type="protein sequence ID" value="OMJ89401.1"/>
    <property type="molecule type" value="Genomic_DNA"/>
</dbReference>
<accession>A0A1R2CK91</accession>
<sequence length="306" mass="35363">MAQTLLKTCLKPFTPSLLRSLSISSNPIRPFSSSSTSSADFTFEYIKNFDSIPKKEQEYLIYETFPISSSVIADINLELFRQLVSSDVIFTNNLILIREKTFNTIIGFSFTKIYEIFLGGQDKSFENKYMTTQYYNAVLPHFRGFGLGTVLTEVTEYLAQKDWGDCNQVSFNITLNPMYYELRSKYTPLIYPGPKELPSKGPEKLFRQIMDLVGLSPVSQDKPGIIRLKNLHIIGQEKEKYTKRYNESSDYMKYFIDQHLFEQGLIMCNLAVYNLVEGNTMGIAPGRYKNFIPLMHEINEYKPKFI</sequence>
<dbReference type="Proteomes" id="UP000187209">
    <property type="component" value="Unassembled WGS sequence"/>
</dbReference>
<keyword evidence="2" id="KW-1185">Reference proteome</keyword>
<gene>
    <name evidence="1" type="ORF">SteCoe_8508</name>
</gene>
<name>A0A1R2CK91_9CILI</name>
<comment type="caution">
    <text evidence="1">The sequence shown here is derived from an EMBL/GenBank/DDBJ whole genome shotgun (WGS) entry which is preliminary data.</text>
</comment>